<dbReference type="OrthoDB" id="7477527at2759"/>
<comment type="caution">
    <text evidence="2">The sequence shown here is derived from an EMBL/GenBank/DDBJ whole genome shotgun (WGS) entry which is preliminary data.</text>
</comment>
<feature type="region of interest" description="Disordered" evidence="1">
    <location>
        <begin position="105"/>
        <end position="149"/>
    </location>
</feature>
<dbReference type="Proteomes" id="UP000230750">
    <property type="component" value="Unassembled WGS sequence"/>
</dbReference>
<keyword evidence="3" id="KW-1185">Reference proteome</keyword>
<dbReference type="AlphaFoldDB" id="A0A2G8L1H7"/>
<reference evidence="2 3" key="1">
    <citation type="journal article" date="2017" name="PLoS Biol.">
        <title>The sea cucumber genome provides insights into morphological evolution and visceral regeneration.</title>
        <authorList>
            <person name="Zhang X."/>
            <person name="Sun L."/>
            <person name="Yuan J."/>
            <person name="Sun Y."/>
            <person name="Gao Y."/>
            <person name="Zhang L."/>
            <person name="Li S."/>
            <person name="Dai H."/>
            <person name="Hamel J.F."/>
            <person name="Liu C."/>
            <person name="Yu Y."/>
            <person name="Liu S."/>
            <person name="Lin W."/>
            <person name="Guo K."/>
            <person name="Jin S."/>
            <person name="Xu P."/>
            <person name="Storey K.B."/>
            <person name="Huan P."/>
            <person name="Zhang T."/>
            <person name="Zhou Y."/>
            <person name="Zhang J."/>
            <person name="Lin C."/>
            <person name="Li X."/>
            <person name="Xing L."/>
            <person name="Huo D."/>
            <person name="Sun M."/>
            <person name="Wang L."/>
            <person name="Mercier A."/>
            <person name="Li F."/>
            <person name="Yang H."/>
            <person name="Xiang J."/>
        </authorList>
    </citation>
    <scope>NUCLEOTIDE SEQUENCE [LARGE SCALE GENOMIC DNA]</scope>
    <source>
        <strain evidence="2">Shaxun</strain>
        <tissue evidence="2">Muscle</tissue>
    </source>
</reference>
<feature type="compositionally biased region" description="Polar residues" evidence="1">
    <location>
        <begin position="131"/>
        <end position="140"/>
    </location>
</feature>
<gene>
    <name evidence="2" type="ORF">BSL78_08986</name>
</gene>
<feature type="compositionally biased region" description="Polar residues" evidence="1">
    <location>
        <begin position="231"/>
        <end position="243"/>
    </location>
</feature>
<dbReference type="PANTHER" id="PTHR33066:SF2">
    <property type="entry name" value="FILAGGRIN-2-LIKE"/>
    <property type="match status" value="1"/>
</dbReference>
<proteinExistence type="predicted"/>
<sequence length="540" mass="60091">MSSFHLIRQASHDTLIKTSFWDILGYLASRQVGVGDNFTSVPNRIHLQSAYREWRKTDPSTCEPCPKSCSRGGNFSLAGKTGNCRGIGRGRASVLFLSNKKTGRILASHPKPKTPEQKLHRSKTFPHGNAKFNSTPTQEGNVGRERGPPRHLLAHTYAPTPSMVLRLPIRRKGIHIQSAPIRPVNGSKSVHKSDRNCHLPPQIKRSDTIRVPRRLAHSRRVEVRRIKQRTQDGTNPPGTGLDSQRNKVTTDPDTEDPVPGGSTRFYDRDNQSLRTEDRGSQNDHSPNPITTRVIDRDVAPSPGTDGQHGRRGVTMQTTYAPAATTSAKDYRSEELRQDSTDPPVGRNRITPTVVARHRELGLWGPLHRESVNDIGHDGRLTDRLGSPLEQPNSLGDVVSSRENMAYQHTRHVCCQTGSGVLPQERAEHSDQRFHGQHHCGRVHKPTRGTHSERLCRLACEVQMIAKDPGMTLGASNIVGKLNVMADALSRGQMDPNEWALSQETCNRIFEGLGRPKVDLLATAENAKIQIFCSRWFHPQG</sequence>
<dbReference type="PANTHER" id="PTHR33066">
    <property type="entry name" value="INTEGRASE_SAM-LIKE_N DOMAIN-CONTAINING PROTEIN"/>
    <property type="match status" value="1"/>
</dbReference>
<feature type="region of interest" description="Disordered" evidence="1">
    <location>
        <begin position="178"/>
        <end position="348"/>
    </location>
</feature>
<accession>A0A2G8L1H7</accession>
<organism evidence="2 3">
    <name type="scientific">Stichopus japonicus</name>
    <name type="common">Sea cucumber</name>
    <dbReference type="NCBI Taxonomy" id="307972"/>
    <lineage>
        <taxon>Eukaryota</taxon>
        <taxon>Metazoa</taxon>
        <taxon>Echinodermata</taxon>
        <taxon>Eleutherozoa</taxon>
        <taxon>Echinozoa</taxon>
        <taxon>Holothuroidea</taxon>
        <taxon>Aspidochirotacea</taxon>
        <taxon>Aspidochirotida</taxon>
        <taxon>Stichopodidae</taxon>
        <taxon>Apostichopus</taxon>
    </lineage>
</organism>
<feature type="compositionally biased region" description="Polar residues" evidence="1">
    <location>
        <begin position="314"/>
        <end position="327"/>
    </location>
</feature>
<evidence type="ECO:0000313" key="2">
    <source>
        <dbReference type="EMBL" id="PIK54107.1"/>
    </source>
</evidence>
<feature type="compositionally biased region" description="Basic and acidic residues" evidence="1">
    <location>
        <begin position="328"/>
        <end position="339"/>
    </location>
</feature>
<evidence type="ECO:0000256" key="1">
    <source>
        <dbReference type="SAM" id="MobiDB-lite"/>
    </source>
</evidence>
<name>A0A2G8L1H7_STIJA</name>
<evidence type="ECO:0000313" key="3">
    <source>
        <dbReference type="Proteomes" id="UP000230750"/>
    </source>
</evidence>
<protein>
    <submittedName>
        <fullName evidence="2">Putative zinc finger protein</fullName>
    </submittedName>
</protein>
<dbReference type="EMBL" id="MRZV01000263">
    <property type="protein sequence ID" value="PIK54107.1"/>
    <property type="molecule type" value="Genomic_DNA"/>
</dbReference>
<feature type="compositionally biased region" description="Basic and acidic residues" evidence="1">
    <location>
        <begin position="265"/>
        <end position="281"/>
    </location>
</feature>